<keyword evidence="2" id="KW-0472">Membrane</keyword>
<organism evidence="5 7">
    <name type="scientific">Mycobacteroides chelonae</name>
    <name type="common">Mycobacterium chelonae</name>
    <dbReference type="NCBI Taxonomy" id="1774"/>
    <lineage>
        <taxon>Bacteria</taxon>
        <taxon>Bacillati</taxon>
        <taxon>Actinomycetota</taxon>
        <taxon>Actinomycetes</taxon>
        <taxon>Mycobacteriales</taxon>
        <taxon>Mycobacteriaceae</taxon>
        <taxon>Mycobacteroides</taxon>
    </lineage>
</organism>
<gene>
    <name evidence="3" type="ORF">BKG62_11445</name>
    <name evidence="4" type="ORF">BKG82_08070</name>
    <name evidence="5" type="ORF">BKG84_25230</name>
    <name evidence="6" type="ORF">FJK96_21135</name>
</gene>
<keyword evidence="2" id="KW-0812">Transmembrane</keyword>
<evidence type="ECO:0000313" key="7">
    <source>
        <dbReference type="Proteomes" id="UP000179441"/>
    </source>
</evidence>
<evidence type="ECO:0000313" key="3">
    <source>
        <dbReference type="EMBL" id="OHT51494.1"/>
    </source>
</evidence>
<evidence type="ECO:0000256" key="1">
    <source>
        <dbReference type="SAM" id="MobiDB-lite"/>
    </source>
</evidence>
<dbReference type="EMBL" id="MLIS01000010">
    <property type="protein sequence ID" value="OHU75997.1"/>
    <property type="molecule type" value="Genomic_DNA"/>
</dbReference>
<evidence type="ECO:0000313" key="10">
    <source>
        <dbReference type="Proteomes" id="UP000317728"/>
    </source>
</evidence>
<dbReference type="EMBL" id="MLIQ01000013">
    <property type="protein sequence ID" value="OHU57637.1"/>
    <property type="molecule type" value="Genomic_DNA"/>
</dbReference>
<feature type="compositionally biased region" description="Acidic residues" evidence="1">
    <location>
        <begin position="159"/>
        <end position="172"/>
    </location>
</feature>
<evidence type="ECO:0000313" key="5">
    <source>
        <dbReference type="EMBL" id="OHU75997.1"/>
    </source>
</evidence>
<protein>
    <recommendedName>
        <fullName evidence="11">DUF3093 domain-containing protein</fullName>
    </recommendedName>
</protein>
<dbReference type="Proteomes" id="UP000180113">
    <property type="component" value="Unassembled WGS sequence"/>
</dbReference>
<reference evidence="7 8" key="2">
    <citation type="submission" date="2016-10" db="EMBL/GenBank/DDBJ databases">
        <title>Evaluation of Human, Veterinary and Environmental Mycobacterium chelonae Isolates by Core Genome Phylogenomic Analysis, Targeted Gene Comparison, and Anti-microbial Susceptibility Patterns: A Tale of Mistaken Identities.</title>
        <authorList>
            <person name="Fogelson S.B."/>
            <person name="Camus A.C."/>
            <person name="Lorenz W."/>
            <person name="Vasireddy R."/>
            <person name="Vasireddy S."/>
            <person name="Smith T."/>
            <person name="Brown-Elliott B.A."/>
            <person name="Wallace R.J.Jr."/>
            <person name="Hasan N.A."/>
            <person name="Reischl U."/>
            <person name="Sanchez S."/>
        </authorList>
    </citation>
    <scope>NUCLEOTIDE SEQUENCE [LARGE SCALE GENOMIC DNA]</scope>
    <source>
        <strain evidence="4 8">15515</strain>
        <strain evidence="5 7">15518</strain>
    </source>
</reference>
<name>A0A1S1K917_MYCCH</name>
<dbReference type="Proteomes" id="UP000317728">
    <property type="component" value="Chromosome"/>
</dbReference>
<accession>A0A1S1K917</accession>
<evidence type="ECO:0000313" key="9">
    <source>
        <dbReference type="Proteomes" id="UP000180113"/>
    </source>
</evidence>
<dbReference type="EMBL" id="CP041150">
    <property type="protein sequence ID" value="QDF72414.1"/>
    <property type="molecule type" value="Genomic_DNA"/>
</dbReference>
<dbReference type="AlphaFoldDB" id="A0A1S1K917"/>
<feature type="region of interest" description="Disordered" evidence="1">
    <location>
        <begin position="152"/>
        <end position="172"/>
    </location>
</feature>
<keyword evidence="2" id="KW-1133">Transmembrane helix</keyword>
<evidence type="ECO:0000313" key="6">
    <source>
        <dbReference type="EMBL" id="QDF72414.1"/>
    </source>
</evidence>
<evidence type="ECO:0000313" key="4">
    <source>
        <dbReference type="EMBL" id="OHU57637.1"/>
    </source>
</evidence>
<sequence>MADVADAEPRLFYEPGGRWRWLLLGPLAGLIMFGLQVWGKGGFSPVMPLITAAIVAFFIALQIYAARVHATVELTPTELRQGGETLAVSQIKWLYPDADRHVWEESRPLGELTGVPKGRKPVGLRLTGGRRAQAWAKKHEELRSALTTLVPAPPAGMDLGDDPEIDIESEQW</sequence>
<proteinExistence type="predicted"/>
<keyword evidence="7" id="KW-1185">Reference proteome</keyword>
<dbReference type="Proteomes" id="UP000179441">
    <property type="component" value="Unassembled WGS sequence"/>
</dbReference>
<evidence type="ECO:0000313" key="8">
    <source>
        <dbReference type="Proteomes" id="UP000180043"/>
    </source>
</evidence>
<feature type="transmembrane region" description="Helical" evidence="2">
    <location>
        <begin position="21"/>
        <end position="39"/>
    </location>
</feature>
<feature type="transmembrane region" description="Helical" evidence="2">
    <location>
        <begin position="45"/>
        <end position="65"/>
    </location>
</feature>
<evidence type="ECO:0000256" key="2">
    <source>
        <dbReference type="SAM" id="Phobius"/>
    </source>
</evidence>
<dbReference type="EMBL" id="MLHW01000009">
    <property type="protein sequence ID" value="OHT51494.1"/>
    <property type="molecule type" value="Genomic_DNA"/>
</dbReference>
<dbReference type="RefSeq" id="WP_057964854.1">
    <property type="nucleotide sequence ID" value="NZ_CP041150.1"/>
</dbReference>
<dbReference type="Proteomes" id="UP000180043">
    <property type="component" value="Unassembled WGS sequence"/>
</dbReference>
<reference evidence="6 10" key="3">
    <citation type="submission" date="2019-06" db="EMBL/GenBank/DDBJ databases">
        <title>Whole geneome sequnce of Mycobacteroides chelonae M77 isolated from bovine milk from Meghalaya, India.</title>
        <authorList>
            <person name="Vise E."/>
            <person name="Das S."/>
            <person name="Garg A."/>
            <person name="Ghatak S."/>
            <person name="Shakuntala I."/>
            <person name="Milton A.A.P."/>
            <person name="Karam A."/>
            <person name="Sanjukta R."/>
            <person name="Puro K."/>
            <person name="Sen A."/>
        </authorList>
    </citation>
    <scope>NUCLEOTIDE SEQUENCE [LARGE SCALE GENOMIC DNA]</scope>
    <source>
        <strain evidence="6 10">M77</strain>
    </source>
</reference>
<reference evidence="3 9" key="1">
    <citation type="submission" date="2016-10" db="EMBL/GenBank/DDBJ databases">
        <title>Evaluation of Human, Animal and Environmental Mycobacterium chelonae Isolates by Core Genome Phylogenomic Analysis, Targeted Gene Comparison, and Anti-microbial Susceptibility Patterns: A Tale of Mistaken Identities.</title>
        <authorList>
            <person name="Fogelson S.B."/>
            <person name="Camus A.C."/>
            <person name="Lorenz W."/>
            <person name="Vasireddy R."/>
            <person name="Vasireddy S."/>
            <person name="Smith T."/>
            <person name="Brown-Elliott B.A."/>
            <person name="Wallace R.J.Jr."/>
            <person name="Hasan N.A."/>
            <person name="Reischl U."/>
            <person name="Sanchez S."/>
        </authorList>
    </citation>
    <scope>NUCLEOTIDE SEQUENCE [LARGE SCALE GENOMIC DNA]</scope>
    <source>
        <strain evidence="3 9">42895</strain>
    </source>
</reference>
<evidence type="ECO:0008006" key="11">
    <source>
        <dbReference type="Google" id="ProtNLM"/>
    </source>
</evidence>